<evidence type="ECO:0000256" key="8">
    <source>
        <dbReference type="PIRSR" id="PIRSR602481-2"/>
    </source>
</evidence>
<dbReference type="InterPro" id="IPR036390">
    <property type="entry name" value="WH_DNA-bd_sf"/>
</dbReference>
<feature type="binding site" evidence="8">
    <location>
        <position position="115"/>
    </location>
    <ligand>
        <name>Fe cation</name>
        <dbReference type="ChEBI" id="CHEBI:24875"/>
    </ligand>
</feature>
<keyword evidence="8" id="KW-0408">Iron</keyword>
<keyword evidence="10" id="KW-1185">Reference proteome</keyword>
<dbReference type="PANTHER" id="PTHR33202:SF7">
    <property type="entry name" value="FERRIC UPTAKE REGULATION PROTEIN"/>
    <property type="match status" value="1"/>
</dbReference>
<feature type="binding site" evidence="7">
    <location>
        <position position="143"/>
    </location>
    <ligand>
        <name>Zn(2+)</name>
        <dbReference type="ChEBI" id="CHEBI:29105"/>
    </ligand>
</feature>
<dbReference type="EMBL" id="ADLN01000107">
    <property type="protein sequence ID" value="EHI58104.1"/>
    <property type="molecule type" value="Genomic_DNA"/>
</dbReference>
<comment type="similarity">
    <text evidence="1">Belongs to the Fur family.</text>
</comment>
<protein>
    <recommendedName>
        <fullName evidence="11">Ferric uptake regulation protein</fullName>
    </recommendedName>
</protein>
<dbReference type="GO" id="GO:1900376">
    <property type="term" value="P:regulation of secondary metabolite biosynthetic process"/>
    <property type="evidence" value="ECO:0007669"/>
    <property type="project" value="TreeGrafter"/>
</dbReference>
<dbReference type="CDD" id="cd07153">
    <property type="entry name" value="Fur_like"/>
    <property type="match status" value="1"/>
</dbReference>
<feature type="binding site" evidence="7">
    <location>
        <position position="100"/>
    </location>
    <ligand>
        <name>Zn(2+)</name>
        <dbReference type="ChEBI" id="CHEBI:29105"/>
    </ligand>
</feature>
<keyword evidence="4" id="KW-0805">Transcription regulation</keyword>
<dbReference type="RefSeq" id="WP_006781859.1">
    <property type="nucleotide sequence ID" value="NZ_CP040506.1"/>
</dbReference>
<dbReference type="Pfam" id="PF01475">
    <property type="entry name" value="FUR"/>
    <property type="match status" value="1"/>
</dbReference>
<feature type="binding site" evidence="8">
    <location>
        <position position="132"/>
    </location>
    <ligand>
        <name>Fe cation</name>
        <dbReference type="ChEBI" id="CHEBI:24875"/>
    </ligand>
</feature>
<dbReference type="GO" id="GO:0000976">
    <property type="term" value="F:transcription cis-regulatory region binding"/>
    <property type="evidence" value="ECO:0007669"/>
    <property type="project" value="TreeGrafter"/>
</dbReference>
<keyword evidence="5" id="KW-0238">DNA-binding</keyword>
<dbReference type="Proteomes" id="UP000005384">
    <property type="component" value="Unassembled WGS sequence"/>
</dbReference>
<organism evidence="9 10">
    <name type="scientific">Hungatella hathewayi WAL-18680</name>
    <dbReference type="NCBI Taxonomy" id="742737"/>
    <lineage>
        <taxon>Bacteria</taxon>
        <taxon>Bacillati</taxon>
        <taxon>Bacillota</taxon>
        <taxon>Clostridia</taxon>
        <taxon>Lachnospirales</taxon>
        <taxon>Lachnospiraceae</taxon>
        <taxon>Hungatella</taxon>
    </lineage>
</organism>
<feature type="binding site" evidence="8">
    <location>
        <position position="94"/>
    </location>
    <ligand>
        <name>Fe cation</name>
        <dbReference type="ChEBI" id="CHEBI:24875"/>
    </ligand>
</feature>
<evidence type="ECO:0000256" key="5">
    <source>
        <dbReference type="ARBA" id="ARBA00023125"/>
    </source>
</evidence>
<evidence type="ECO:0000313" key="9">
    <source>
        <dbReference type="EMBL" id="EHI58104.1"/>
    </source>
</evidence>
<evidence type="ECO:0000313" key="10">
    <source>
        <dbReference type="Proteomes" id="UP000005384"/>
    </source>
</evidence>
<dbReference type="Gene3D" id="1.10.10.10">
    <property type="entry name" value="Winged helix-like DNA-binding domain superfamily/Winged helix DNA-binding domain"/>
    <property type="match status" value="1"/>
</dbReference>
<dbReference type="OrthoDB" id="8659436at2"/>
<comment type="caution">
    <text evidence="9">The sequence shown here is derived from an EMBL/GenBank/DDBJ whole genome shotgun (WGS) entry which is preliminary data.</text>
</comment>
<dbReference type="HOGENOM" id="CLU_096072_3_1_9"/>
<keyword evidence="7" id="KW-0479">Metal-binding</keyword>
<dbReference type="SUPFAM" id="SSF46785">
    <property type="entry name" value="Winged helix' DNA-binding domain"/>
    <property type="match status" value="1"/>
</dbReference>
<dbReference type="Gene3D" id="3.30.1490.190">
    <property type="match status" value="1"/>
</dbReference>
<dbReference type="GO" id="GO:0045892">
    <property type="term" value="P:negative regulation of DNA-templated transcription"/>
    <property type="evidence" value="ECO:0007669"/>
    <property type="project" value="TreeGrafter"/>
</dbReference>
<dbReference type="InterPro" id="IPR002481">
    <property type="entry name" value="FUR"/>
</dbReference>
<proteinExistence type="inferred from homology"/>
<evidence type="ECO:0008006" key="11">
    <source>
        <dbReference type="Google" id="ProtNLM"/>
    </source>
</evidence>
<dbReference type="GO" id="GO:0008270">
    <property type="term" value="F:zinc ion binding"/>
    <property type="evidence" value="ECO:0007669"/>
    <property type="project" value="TreeGrafter"/>
</dbReference>
<dbReference type="AlphaFoldDB" id="G5IK40"/>
<feature type="binding site" evidence="7">
    <location>
        <position position="103"/>
    </location>
    <ligand>
        <name>Zn(2+)</name>
        <dbReference type="ChEBI" id="CHEBI:29105"/>
    </ligand>
</feature>
<comment type="cofactor">
    <cofactor evidence="7">
        <name>Zn(2+)</name>
        <dbReference type="ChEBI" id="CHEBI:29105"/>
    </cofactor>
    <text evidence="7">Binds 1 zinc ion per subunit.</text>
</comment>
<gene>
    <name evidence="9" type="ORF">HMPREF9473_03868</name>
</gene>
<evidence type="ECO:0000256" key="6">
    <source>
        <dbReference type="ARBA" id="ARBA00023163"/>
    </source>
</evidence>
<dbReference type="InterPro" id="IPR043135">
    <property type="entry name" value="Fur_C"/>
</dbReference>
<dbReference type="PATRIC" id="fig|742737.3.peg.3851"/>
<name>G5IK40_9FIRM</name>
<evidence type="ECO:0000256" key="3">
    <source>
        <dbReference type="ARBA" id="ARBA00022833"/>
    </source>
</evidence>
<comment type="cofactor">
    <cofactor evidence="8">
        <name>Mn(2+)</name>
        <dbReference type="ChEBI" id="CHEBI:29035"/>
    </cofactor>
    <cofactor evidence="8">
        <name>Fe(2+)</name>
        <dbReference type="ChEBI" id="CHEBI:29033"/>
    </cofactor>
    <text evidence="8">Binds 1 Mn(2+) or Fe(2+) ion per subunit.</text>
</comment>
<feature type="binding site" evidence="7">
    <location>
        <position position="140"/>
    </location>
    <ligand>
        <name>Zn(2+)</name>
        <dbReference type="ChEBI" id="CHEBI:29105"/>
    </ligand>
</feature>
<accession>G5IK40</accession>
<sequence length="154" mass="18103">MNQDLFREMLKEKGLKVTSQRLLVLEIMAEHPGEHLTAEQIFDLVRVQYPEIGLATIYRTVQVLVDLRLIDKVSFDDGFARYELGEFDGEQKHHHHHAICRQCGQVISFEDDLLEALERAVYDRMGFTVVDHEVKLYGYCKECRKKFEEEEKQS</sequence>
<keyword evidence="2" id="KW-0678">Repressor</keyword>
<dbReference type="GO" id="GO:0003700">
    <property type="term" value="F:DNA-binding transcription factor activity"/>
    <property type="evidence" value="ECO:0007669"/>
    <property type="project" value="InterPro"/>
</dbReference>
<evidence type="ECO:0000256" key="7">
    <source>
        <dbReference type="PIRSR" id="PIRSR602481-1"/>
    </source>
</evidence>
<dbReference type="PANTHER" id="PTHR33202">
    <property type="entry name" value="ZINC UPTAKE REGULATION PROTEIN"/>
    <property type="match status" value="1"/>
</dbReference>
<keyword evidence="6" id="KW-0804">Transcription</keyword>
<evidence type="ECO:0000256" key="2">
    <source>
        <dbReference type="ARBA" id="ARBA00022491"/>
    </source>
</evidence>
<evidence type="ECO:0000256" key="1">
    <source>
        <dbReference type="ARBA" id="ARBA00007957"/>
    </source>
</evidence>
<reference evidence="9 10" key="1">
    <citation type="submission" date="2011-08" db="EMBL/GenBank/DDBJ databases">
        <title>The Genome Sequence of Clostridium hathewayi WAL-18680.</title>
        <authorList>
            <consortium name="The Broad Institute Genome Sequencing Platform"/>
            <person name="Earl A."/>
            <person name="Ward D."/>
            <person name="Feldgarden M."/>
            <person name="Gevers D."/>
            <person name="Finegold S.M."/>
            <person name="Summanen P.H."/>
            <person name="Molitoris D.R."/>
            <person name="Song M."/>
            <person name="Daigneault M."/>
            <person name="Allen-Vercoe E."/>
            <person name="Young S.K."/>
            <person name="Zeng Q."/>
            <person name="Gargeya S."/>
            <person name="Fitzgerald M."/>
            <person name="Haas B."/>
            <person name="Abouelleil A."/>
            <person name="Alvarado L."/>
            <person name="Arachchi H.M."/>
            <person name="Berlin A."/>
            <person name="Brown A."/>
            <person name="Chapman S.B."/>
            <person name="Chen Z."/>
            <person name="Dunbar C."/>
            <person name="Freedman E."/>
            <person name="Gearin G."/>
            <person name="Gellesch M."/>
            <person name="Goldberg J."/>
            <person name="Griggs A."/>
            <person name="Gujja S."/>
            <person name="Heiman D."/>
            <person name="Howarth C."/>
            <person name="Larson L."/>
            <person name="Lui A."/>
            <person name="MacDonald P.J.P."/>
            <person name="Montmayeur A."/>
            <person name="Murphy C."/>
            <person name="Neiman D."/>
            <person name="Pearson M."/>
            <person name="Priest M."/>
            <person name="Roberts A."/>
            <person name="Saif S."/>
            <person name="Shea T."/>
            <person name="Shenoy N."/>
            <person name="Sisk P."/>
            <person name="Stolte C."/>
            <person name="Sykes S."/>
            <person name="Wortman J."/>
            <person name="Nusbaum C."/>
            <person name="Birren B."/>
        </authorList>
    </citation>
    <scope>NUCLEOTIDE SEQUENCE [LARGE SCALE GENOMIC DNA]</scope>
    <source>
        <strain evidence="9 10">WAL-18680</strain>
    </source>
</reference>
<evidence type="ECO:0000256" key="4">
    <source>
        <dbReference type="ARBA" id="ARBA00023015"/>
    </source>
</evidence>
<keyword evidence="3 7" id="KW-0862">Zinc</keyword>
<dbReference type="InterPro" id="IPR036388">
    <property type="entry name" value="WH-like_DNA-bd_sf"/>
</dbReference>